<reference evidence="1" key="1">
    <citation type="submission" date="2021-06" db="EMBL/GenBank/DDBJ databases">
        <authorList>
            <person name="Kallberg Y."/>
            <person name="Tangrot J."/>
            <person name="Rosling A."/>
        </authorList>
    </citation>
    <scope>NUCLEOTIDE SEQUENCE</scope>
    <source>
        <strain evidence="1">FL966</strain>
    </source>
</reference>
<comment type="caution">
    <text evidence="1">The sequence shown here is derived from an EMBL/GenBank/DDBJ whole genome shotgun (WGS) entry which is preliminary data.</text>
</comment>
<evidence type="ECO:0000313" key="2">
    <source>
        <dbReference type="Proteomes" id="UP000789759"/>
    </source>
</evidence>
<name>A0A9N9C4G9_9GLOM</name>
<dbReference type="Proteomes" id="UP000789759">
    <property type="component" value="Unassembled WGS sequence"/>
</dbReference>
<evidence type="ECO:0000313" key="1">
    <source>
        <dbReference type="EMBL" id="CAG8586653.1"/>
    </source>
</evidence>
<sequence>MQNPDRNHNDNADGSLGILYVNSSFINGGSGQGNNMDEESTNCDSDTNFESFLITSTQSLPIIKNYNPLMKYLKQWLQFKNDQQKIRRNKDDKDEYNTFNDKIEELLEVYDIKKFKFSEIKNYQLIGRGGSTNVYSIDLQGCQKF</sequence>
<keyword evidence="2" id="KW-1185">Reference proteome</keyword>
<dbReference type="OrthoDB" id="10568214at2759"/>
<protein>
    <submittedName>
        <fullName evidence="1">13055_t:CDS:1</fullName>
    </submittedName>
</protein>
<dbReference type="EMBL" id="CAJVQA010003908">
    <property type="protein sequence ID" value="CAG8586653.1"/>
    <property type="molecule type" value="Genomic_DNA"/>
</dbReference>
<accession>A0A9N9C4G9</accession>
<gene>
    <name evidence="1" type="ORF">CPELLU_LOCUS6345</name>
</gene>
<organism evidence="1 2">
    <name type="scientific">Cetraspora pellucida</name>
    <dbReference type="NCBI Taxonomy" id="1433469"/>
    <lineage>
        <taxon>Eukaryota</taxon>
        <taxon>Fungi</taxon>
        <taxon>Fungi incertae sedis</taxon>
        <taxon>Mucoromycota</taxon>
        <taxon>Glomeromycotina</taxon>
        <taxon>Glomeromycetes</taxon>
        <taxon>Diversisporales</taxon>
        <taxon>Gigasporaceae</taxon>
        <taxon>Cetraspora</taxon>
    </lineage>
</organism>
<dbReference type="AlphaFoldDB" id="A0A9N9C4G9"/>
<proteinExistence type="predicted"/>